<organism evidence="2 3">
    <name type="scientific">Phenylobacterium hankyongense</name>
    <dbReference type="NCBI Taxonomy" id="1813876"/>
    <lineage>
        <taxon>Bacteria</taxon>
        <taxon>Pseudomonadati</taxon>
        <taxon>Pseudomonadota</taxon>
        <taxon>Alphaproteobacteria</taxon>
        <taxon>Caulobacterales</taxon>
        <taxon>Caulobacteraceae</taxon>
        <taxon>Phenylobacterium</taxon>
    </lineage>
</organism>
<evidence type="ECO:0000259" key="1">
    <source>
        <dbReference type="Pfam" id="PF02698"/>
    </source>
</evidence>
<keyword evidence="3" id="KW-1185">Reference proteome</keyword>
<dbReference type="OrthoDB" id="7269512at2"/>
<name>A0A328B4X7_9CAUL</name>
<sequence length="174" mass="18505">MGRGQTLIVLFGAAVWPDGRPSPTLLRRIDYAARAAADAPDALILCSGAAGRFGPSEASVMAAALIARGVAPDRLMLDEASRDTLQSVVATARTLRGGGYRRCIVCSDRYHLPRIRLLLAALGVRAEAGPAAPGHGGAGRRHWTYMRLREALAIPYDLAIVLARRRSLLAARAP</sequence>
<proteinExistence type="predicted"/>
<dbReference type="Pfam" id="PF02698">
    <property type="entry name" value="DUF218"/>
    <property type="match status" value="1"/>
</dbReference>
<dbReference type="CDD" id="cd06259">
    <property type="entry name" value="YdcF-like"/>
    <property type="match status" value="1"/>
</dbReference>
<dbReference type="Proteomes" id="UP000249842">
    <property type="component" value="Unassembled WGS sequence"/>
</dbReference>
<reference evidence="3" key="1">
    <citation type="submission" date="2018-05" db="EMBL/GenBank/DDBJ databases">
        <authorList>
            <person name="Li X."/>
        </authorList>
    </citation>
    <scope>NUCLEOTIDE SEQUENCE [LARGE SCALE GENOMIC DNA]</scope>
    <source>
        <strain evidence="3">HKS-05</strain>
    </source>
</reference>
<dbReference type="RefSeq" id="WP_111458268.1">
    <property type="nucleotide sequence ID" value="NZ_QFYP01000001.1"/>
</dbReference>
<evidence type="ECO:0000313" key="2">
    <source>
        <dbReference type="EMBL" id="RAK60976.1"/>
    </source>
</evidence>
<dbReference type="PANTHER" id="PTHR30336:SF20">
    <property type="entry name" value="DUF218 DOMAIN-CONTAINING PROTEIN"/>
    <property type="match status" value="1"/>
</dbReference>
<dbReference type="InterPro" id="IPR051599">
    <property type="entry name" value="Cell_Envelope_Assoc"/>
</dbReference>
<dbReference type="InterPro" id="IPR014729">
    <property type="entry name" value="Rossmann-like_a/b/a_fold"/>
</dbReference>
<dbReference type="Gene3D" id="3.40.50.620">
    <property type="entry name" value="HUPs"/>
    <property type="match status" value="1"/>
</dbReference>
<dbReference type="InterPro" id="IPR003848">
    <property type="entry name" value="DUF218"/>
</dbReference>
<evidence type="ECO:0000313" key="3">
    <source>
        <dbReference type="Proteomes" id="UP000249842"/>
    </source>
</evidence>
<accession>A0A328B4X7</accession>
<dbReference type="EMBL" id="QFYP01000001">
    <property type="protein sequence ID" value="RAK60976.1"/>
    <property type="molecule type" value="Genomic_DNA"/>
</dbReference>
<dbReference type="GO" id="GO:0005886">
    <property type="term" value="C:plasma membrane"/>
    <property type="evidence" value="ECO:0007669"/>
    <property type="project" value="TreeGrafter"/>
</dbReference>
<gene>
    <name evidence="2" type="ORF">DJ021_14750</name>
</gene>
<feature type="domain" description="DUF218" evidence="1">
    <location>
        <begin position="7"/>
        <end position="144"/>
    </location>
</feature>
<protein>
    <submittedName>
        <fullName evidence="2">YdcF family protein</fullName>
    </submittedName>
</protein>
<dbReference type="PANTHER" id="PTHR30336">
    <property type="entry name" value="INNER MEMBRANE PROTEIN, PROBABLE PERMEASE"/>
    <property type="match status" value="1"/>
</dbReference>
<comment type="caution">
    <text evidence="2">The sequence shown here is derived from an EMBL/GenBank/DDBJ whole genome shotgun (WGS) entry which is preliminary data.</text>
</comment>
<dbReference type="AlphaFoldDB" id="A0A328B4X7"/>